<accession>A0A8X6WDV0</accession>
<reference evidence="1" key="1">
    <citation type="submission" date="2020-08" db="EMBL/GenBank/DDBJ databases">
        <title>Multicomponent nature underlies the extraordinary mechanical properties of spider dragline silk.</title>
        <authorList>
            <person name="Kono N."/>
            <person name="Nakamura H."/>
            <person name="Mori M."/>
            <person name="Yoshida Y."/>
            <person name="Ohtoshi R."/>
            <person name="Malay A.D."/>
            <person name="Moran D.A.P."/>
            <person name="Tomita M."/>
            <person name="Numata K."/>
            <person name="Arakawa K."/>
        </authorList>
    </citation>
    <scope>NUCLEOTIDE SEQUENCE</scope>
</reference>
<gene>
    <name evidence="1" type="ORF">TNCV_3558991</name>
</gene>
<dbReference type="EMBL" id="BMAU01021402">
    <property type="protein sequence ID" value="GFY32391.1"/>
    <property type="molecule type" value="Genomic_DNA"/>
</dbReference>
<protein>
    <submittedName>
        <fullName evidence="1">Uncharacterized protein</fullName>
    </submittedName>
</protein>
<evidence type="ECO:0000313" key="2">
    <source>
        <dbReference type="Proteomes" id="UP000887159"/>
    </source>
</evidence>
<proteinExistence type="predicted"/>
<dbReference type="Proteomes" id="UP000887159">
    <property type="component" value="Unassembled WGS sequence"/>
</dbReference>
<keyword evidence="2" id="KW-1185">Reference proteome</keyword>
<comment type="caution">
    <text evidence="1">The sequence shown here is derived from an EMBL/GenBank/DDBJ whole genome shotgun (WGS) entry which is preliminary data.</text>
</comment>
<evidence type="ECO:0000313" key="1">
    <source>
        <dbReference type="EMBL" id="GFY32391.1"/>
    </source>
</evidence>
<dbReference type="AlphaFoldDB" id="A0A8X6WDV0"/>
<sequence>MVLKANDRRHLALCHGEFRGPRSGLCRSGGISDKNKAYFPLSWYWSRTRDMPAMIRYLGHWATAAQKTCHKEQLMQVKYAEAQSPQVAILWN</sequence>
<name>A0A8X6WDV0_TRICX</name>
<organism evidence="1 2">
    <name type="scientific">Trichonephila clavipes</name>
    <name type="common">Golden silk orbweaver</name>
    <name type="synonym">Nephila clavipes</name>
    <dbReference type="NCBI Taxonomy" id="2585209"/>
    <lineage>
        <taxon>Eukaryota</taxon>
        <taxon>Metazoa</taxon>
        <taxon>Ecdysozoa</taxon>
        <taxon>Arthropoda</taxon>
        <taxon>Chelicerata</taxon>
        <taxon>Arachnida</taxon>
        <taxon>Araneae</taxon>
        <taxon>Araneomorphae</taxon>
        <taxon>Entelegynae</taxon>
        <taxon>Araneoidea</taxon>
        <taxon>Nephilidae</taxon>
        <taxon>Trichonephila</taxon>
    </lineage>
</organism>